<organism evidence="1 2">
    <name type="scientific">Kribbella speibonae</name>
    <dbReference type="NCBI Taxonomy" id="1572660"/>
    <lineage>
        <taxon>Bacteria</taxon>
        <taxon>Bacillati</taxon>
        <taxon>Actinomycetota</taxon>
        <taxon>Actinomycetes</taxon>
        <taxon>Propionibacteriales</taxon>
        <taxon>Kribbellaceae</taxon>
        <taxon>Kribbella</taxon>
    </lineage>
</organism>
<comment type="caution">
    <text evidence="1">The sequence shown here is derived from an EMBL/GenBank/DDBJ whole genome shotgun (WGS) entry which is preliminary data.</text>
</comment>
<dbReference type="RefSeq" id="WP_131462895.1">
    <property type="nucleotide sequence ID" value="NZ_SJJY01000004.1"/>
</dbReference>
<evidence type="ECO:0000313" key="1">
    <source>
        <dbReference type="EMBL" id="TCC22656.1"/>
    </source>
</evidence>
<dbReference type="Proteomes" id="UP000292385">
    <property type="component" value="Unassembled WGS sequence"/>
</dbReference>
<evidence type="ECO:0000313" key="2">
    <source>
        <dbReference type="Proteomes" id="UP000292385"/>
    </source>
</evidence>
<proteinExistence type="predicted"/>
<dbReference type="EMBL" id="SJJY01000004">
    <property type="protein sequence ID" value="TCC22656.1"/>
    <property type="molecule type" value="Genomic_DNA"/>
</dbReference>
<name>A0ABY2A604_9ACTN</name>
<dbReference type="InterPro" id="IPR036170">
    <property type="entry name" value="YezG-like_sf"/>
</dbReference>
<reference evidence="1 2" key="1">
    <citation type="submission" date="2019-02" db="EMBL/GenBank/DDBJ databases">
        <title>Kribbella capetownensis sp. nov. and Kribbella speibonae sp. nov., isolated from soil.</title>
        <authorList>
            <person name="Curtis S.M."/>
            <person name="Norton I."/>
            <person name="Everest G.J."/>
            <person name="Meyers P.R."/>
        </authorList>
    </citation>
    <scope>NUCLEOTIDE SEQUENCE [LARGE SCALE GENOMIC DNA]</scope>
    <source>
        <strain evidence="1 2">SK5</strain>
    </source>
</reference>
<dbReference type="SUPFAM" id="SSF160424">
    <property type="entry name" value="BH3703-like"/>
    <property type="match status" value="1"/>
</dbReference>
<protein>
    <recommendedName>
        <fullName evidence="3">DUF600 family protein</fullName>
    </recommendedName>
</protein>
<gene>
    <name evidence="1" type="ORF">E0H58_19900</name>
</gene>
<evidence type="ECO:0008006" key="3">
    <source>
        <dbReference type="Google" id="ProtNLM"/>
    </source>
</evidence>
<keyword evidence="2" id="KW-1185">Reference proteome</keyword>
<sequence length="138" mass="14859">MPIPDQATLETIGSAMVKAAPDGWAKAVLKVSAVSSTMETQLAFEMLDGSTEAGLSIDVEAQMACDDLRDAMFEDGEGTWYNAVFGVQPTGEVEAEFDYDNPPFEGGGTPDLLEDDQRAYPREAAHLASWHPASDESR</sequence>
<accession>A0ABY2A604</accession>